<dbReference type="GO" id="GO:0004222">
    <property type="term" value="F:metalloendopeptidase activity"/>
    <property type="evidence" value="ECO:0007669"/>
    <property type="project" value="TreeGrafter"/>
</dbReference>
<evidence type="ECO:0000313" key="3">
    <source>
        <dbReference type="EMBL" id="AMQ57140.1"/>
    </source>
</evidence>
<dbReference type="SMART" id="SM00257">
    <property type="entry name" value="LysM"/>
    <property type="match status" value="1"/>
</dbReference>
<dbReference type="Proteomes" id="UP000073816">
    <property type="component" value="Chromosome"/>
</dbReference>
<name>A0A142EPT5_9BACT</name>
<gene>
    <name evidence="3" type="ORF">AO498_11890</name>
</gene>
<keyword evidence="4" id="KW-1185">Reference proteome</keyword>
<dbReference type="KEGG" id="alm:AO498_11890"/>
<feature type="chain" id="PRO_5007494483" evidence="1">
    <location>
        <begin position="27"/>
        <end position="348"/>
    </location>
</feature>
<evidence type="ECO:0000313" key="4">
    <source>
        <dbReference type="Proteomes" id="UP000073816"/>
    </source>
</evidence>
<dbReference type="InterPro" id="IPR036779">
    <property type="entry name" value="LysM_dom_sf"/>
</dbReference>
<proteinExistence type="predicted"/>
<dbReference type="Gene3D" id="2.70.70.10">
    <property type="entry name" value="Glucose Permease (Domain IIA)"/>
    <property type="match status" value="1"/>
</dbReference>
<dbReference type="EMBL" id="CP012836">
    <property type="protein sequence ID" value="AMQ57140.1"/>
    <property type="molecule type" value="Genomic_DNA"/>
</dbReference>
<sequence length="348" mass="39899">MYLMNKRIIKILFGVFLSIGLSQANAQVFPKIIKKNTSQSQTSTERRNIELREFDQESYLKTLTSQTDSLLFQNDINLARIRSIINEDPFSMIWAPTNQLVKVSEQVQIDSIWVTAFEYYSSWDSKKVDIYNLDIKNFQDSVLLRLYDQRLGTDWKFPLDQSKKTSEFGARWGRMHYGTDLDLDTGDPVYSGFDGIVRVRAYDRYGWGYFVLVRHKNGLETLYGHLSKQIAQVGDEVKAGDIVGKGGSTGRSTGSHLHYEMRYKGLAFDPEKVYDFEKGELTQQDLFINKDLFSHIAKARAAAYHRVKRGDTLGAIARRYGVSVSQITRLNGISTRSILRVGQNLRVK</sequence>
<dbReference type="Pfam" id="PF01476">
    <property type="entry name" value="LysM"/>
    <property type="match status" value="1"/>
</dbReference>
<accession>A0A142EPT5</accession>
<dbReference type="CDD" id="cd12797">
    <property type="entry name" value="M23_peptidase"/>
    <property type="match status" value="1"/>
</dbReference>
<dbReference type="InterPro" id="IPR050570">
    <property type="entry name" value="Cell_wall_metabolism_enzyme"/>
</dbReference>
<dbReference type="PANTHER" id="PTHR21666">
    <property type="entry name" value="PEPTIDASE-RELATED"/>
    <property type="match status" value="1"/>
</dbReference>
<feature type="signal peptide" evidence="1">
    <location>
        <begin position="1"/>
        <end position="26"/>
    </location>
</feature>
<protein>
    <submittedName>
        <fullName evidence="3">Peptidase M23</fullName>
    </submittedName>
</protein>
<organism evidence="3 4">
    <name type="scientific">Algoriphagus sanaruensis</name>
    <dbReference type="NCBI Taxonomy" id="1727163"/>
    <lineage>
        <taxon>Bacteria</taxon>
        <taxon>Pseudomonadati</taxon>
        <taxon>Bacteroidota</taxon>
        <taxon>Cytophagia</taxon>
        <taxon>Cytophagales</taxon>
        <taxon>Cyclobacteriaceae</taxon>
        <taxon>Algoriphagus</taxon>
    </lineage>
</organism>
<dbReference type="Gene3D" id="3.10.350.10">
    <property type="entry name" value="LysM domain"/>
    <property type="match status" value="1"/>
</dbReference>
<dbReference type="SUPFAM" id="SSF54106">
    <property type="entry name" value="LysM domain"/>
    <property type="match status" value="1"/>
</dbReference>
<dbReference type="SUPFAM" id="SSF51261">
    <property type="entry name" value="Duplicated hybrid motif"/>
    <property type="match status" value="1"/>
</dbReference>
<reference evidence="3 4" key="2">
    <citation type="journal article" date="2016" name="Genome Announc.">
        <title>Complete Genome Sequence of Algoriphagus sp. Strain M8-2, Isolated from a Brackish Lake.</title>
        <authorList>
            <person name="Muraguchi Y."/>
            <person name="Kushimoto K."/>
            <person name="Ohtsubo Y."/>
            <person name="Suzuki T."/>
            <person name="Dohra H."/>
            <person name="Kimbara K."/>
            <person name="Shintani M."/>
        </authorList>
    </citation>
    <scope>NUCLEOTIDE SEQUENCE [LARGE SCALE GENOMIC DNA]</scope>
    <source>
        <strain evidence="3 4">M8-2</strain>
    </source>
</reference>
<reference evidence="4" key="1">
    <citation type="submission" date="2015-09" db="EMBL/GenBank/DDBJ databases">
        <title>Complete sequence of Algoriphagus sp. M8-2.</title>
        <authorList>
            <person name="Shintani M."/>
        </authorList>
    </citation>
    <scope>NUCLEOTIDE SEQUENCE [LARGE SCALE GENOMIC DNA]</scope>
    <source>
        <strain evidence="4">M8-2</strain>
    </source>
</reference>
<dbReference type="AlphaFoldDB" id="A0A142EPT5"/>
<evidence type="ECO:0000256" key="1">
    <source>
        <dbReference type="SAM" id="SignalP"/>
    </source>
</evidence>
<dbReference type="InterPro" id="IPR018392">
    <property type="entry name" value="LysM"/>
</dbReference>
<dbReference type="STRING" id="1727163.AO498_11890"/>
<dbReference type="CDD" id="cd00118">
    <property type="entry name" value="LysM"/>
    <property type="match status" value="1"/>
</dbReference>
<dbReference type="PANTHER" id="PTHR21666:SF270">
    <property type="entry name" value="MUREIN HYDROLASE ACTIVATOR ENVC"/>
    <property type="match status" value="1"/>
</dbReference>
<dbReference type="InterPro" id="IPR016047">
    <property type="entry name" value="M23ase_b-sheet_dom"/>
</dbReference>
<dbReference type="PATRIC" id="fig|1727163.4.peg.2488"/>
<evidence type="ECO:0000259" key="2">
    <source>
        <dbReference type="PROSITE" id="PS51782"/>
    </source>
</evidence>
<dbReference type="PROSITE" id="PS51782">
    <property type="entry name" value="LYSM"/>
    <property type="match status" value="1"/>
</dbReference>
<keyword evidence="1" id="KW-0732">Signal</keyword>
<dbReference type="InterPro" id="IPR011055">
    <property type="entry name" value="Dup_hybrid_motif"/>
</dbReference>
<feature type="domain" description="LysM" evidence="2">
    <location>
        <begin position="303"/>
        <end position="347"/>
    </location>
</feature>
<dbReference type="Pfam" id="PF01551">
    <property type="entry name" value="Peptidase_M23"/>
    <property type="match status" value="1"/>
</dbReference>